<organism evidence="1 2">
    <name type="scientific">Trifolium medium</name>
    <dbReference type="NCBI Taxonomy" id="97028"/>
    <lineage>
        <taxon>Eukaryota</taxon>
        <taxon>Viridiplantae</taxon>
        <taxon>Streptophyta</taxon>
        <taxon>Embryophyta</taxon>
        <taxon>Tracheophyta</taxon>
        <taxon>Spermatophyta</taxon>
        <taxon>Magnoliopsida</taxon>
        <taxon>eudicotyledons</taxon>
        <taxon>Gunneridae</taxon>
        <taxon>Pentapetalae</taxon>
        <taxon>rosids</taxon>
        <taxon>fabids</taxon>
        <taxon>Fabales</taxon>
        <taxon>Fabaceae</taxon>
        <taxon>Papilionoideae</taxon>
        <taxon>50 kb inversion clade</taxon>
        <taxon>NPAAA clade</taxon>
        <taxon>Hologalegina</taxon>
        <taxon>IRL clade</taxon>
        <taxon>Trifolieae</taxon>
        <taxon>Trifolium</taxon>
    </lineage>
</organism>
<reference evidence="1 2" key="1">
    <citation type="journal article" date="2018" name="Front. Plant Sci.">
        <title>Red Clover (Trifolium pratense) and Zigzag Clover (T. medium) - A Picture of Genomic Similarities and Differences.</title>
        <authorList>
            <person name="Dluhosova J."/>
            <person name="Istvanek J."/>
            <person name="Nedelnik J."/>
            <person name="Repkova J."/>
        </authorList>
    </citation>
    <scope>NUCLEOTIDE SEQUENCE [LARGE SCALE GENOMIC DNA]</scope>
    <source>
        <strain evidence="2">cv. 10/8</strain>
        <tissue evidence="1">Leaf</tissue>
    </source>
</reference>
<evidence type="ECO:0000313" key="1">
    <source>
        <dbReference type="EMBL" id="MCI57923.1"/>
    </source>
</evidence>
<feature type="non-terminal residue" evidence="1">
    <location>
        <position position="1"/>
    </location>
</feature>
<name>A0A392T9V6_9FABA</name>
<feature type="non-terminal residue" evidence="1">
    <location>
        <position position="41"/>
    </location>
</feature>
<dbReference type="Proteomes" id="UP000265520">
    <property type="component" value="Unassembled WGS sequence"/>
</dbReference>
<dbReference type="EMBL" id="LXQA010537459">
    <property type="protein sequence ID" value="MCI57923.1"/>
    <property type="molecule type" value="Genomic_DNA"/>
</dbReference>
<dbReference type="AlphaFoldDB" id="A0A392T9V6"/>
<accession>A0A392T9V6</accession>
<protein>
    <submittedName>
        <fullName evidence="1">Uncharacterized protein</fullName>
    </submittedName>
</protein>
<evidence type="ECO:0000313" key="2">
    <source>
        <dbReference type="Proteomes" id="UP000265520"/>
    </source>
</evidence>
<sequence>QEYAANLDFGAVWGARRHPSGCEAQQFAASPACSAMAARRS</sequence>
<keyword evidence="2" id="KW-1185">Reference proteome</keyword>
<proteinExistence type="predicted"/>
<comment type="caution">
    <text evidence="1">The sequence shown here is derived from an EMBL/GenBank/DDBJ whole genome shotgun (WGS) entry which is preliminary data.</text>
</comment>